<keyword evidence="3" id="KW-1185">Reference proteome</keyword>
<dbReference type="OrthoDB" id="754716at2"/>
<dbReference type="RefSeq" id="WP_112084472.1">
    <property type="nucleotide sequence ID" value="NZ_QLSV01000001.1"/>
</dbReference>
<proteinExistence type="predicted"/>
<evidence type="ECO:0000313" key="3">
    <source>
        <dbReference type="Proteomes" id="UP000249518"/>
    </source>
</evidence>
<protein>
    <submittedName>
        <fullName evidence="2">Uncharacterized protein DUF4062</fullName>
    </submittedName>
</protein>
<dbReference type="EMBL" id="QLSV01000001">
    <property type="protein sequence ID" value="RAR50869.1"/>
    <property type="molecule type" value="Genomic_DNA"/>
</dbReference>
<feature type="domain" description="DUF4062" evidence="1">
    <location>
        <begin position="7"/>
        <end position="85"/>
    </location>
</feature>
<dbReference type="AlphaFoldDB" id="A0A328X683"/>
<accession>A0A328X683</accession>
<gene>
    <name evidence="2" type="ORF">B0I10_10137</name>
</gene>
<dbReference type="InterPro" id="IPR025139">
    <property type="entry name" value="DUF4062"/>
</dbReference>
<dbReference type="Proteomes" id="UP000249518">
    <property type="component" value="Unassembled WGS sequence"/>
</dbReference>
<dbReference type="Pfam" id="PF13271">
    <property type="entry name" value="DUF4062"/>
    <property type="match status" value="1"/>
</dbReference>
<evidence type="ECO:0000313" key="2">
    <source>
        <dbReference type="EMBL" id="RAR50869.1"/>
    </source>
</evidence>
<reference evidence="2 3" key="1">
    <citation type="submission" date="2018-06" db="EMBL/GenBank/DDBJ databases">
        <title>Genomic Encyclopedia of Type Strains, Phase III (KMG-III): the genomes of soil and plant-associated and newly described type strains.</title>
        <authorList>
            <person name="Whitman W."/>
        </authorList>
    </citation>
    <scope>NUCLEOTIDE SEQUENCE [LARGE SCALE GENOMIC DNA]</scope>
    <source>
        <strain evidence="2 3">CGMCC 1.12504</strain>
    </source>
</reference>
<name>A0A328X683_9FLAO</name>
<organism evidence="2 3">
    <name type="scientific">Flavobacterium lacus</name>
    <dbReference type="NCBI Taxonomy" id="1353778"/>
    <lineage>
        <taxon>Bacteria</taxon>
        <taxon>Pseudomonadati</taxon>
        <taxon>Bacteroidota</taxon>
        <taxon>Flavobacteriia</taxon>
        <taxon>Flavobacteriales</taxon>
        <taxon>Flavobacteriaceae</taxon>
        <taxon>Flavobacterium</taxon>
    </lineage>
</organism>
<comment type="caution">
    <text evidence="2">The sequence shown here is derived from an EMBL/GenBank/DDBJ whole genome shotgun (WGS) entry which is preliminary data.</text>
</comment>
<evidence type="ECO:0000259" key="1">
    <source>
        <dbReference type="Pfam" id="PF13271"/>
    </source>
</evidence>
<sequence length="192" mass="22281">MAKQKLKIMVSSTVHGSDSDLDQIHGILNGYGYEVIMSKNGTVYVPIGVSNEEACLQAVVDCDLFLGVIFPRYGSGITHKEFSKAIEIDKPRWFISHHFIEYTRQLMKQFMYDANGIRNDFQIKYTPVLDNIKVVDMYNEAIQNHLDSDKRRSHWAQPFFKTSDTFDFLKTQFADMNKRIIELEKLNDIDNE</sequence>